<accession>A0ACB9AG66</accession>
<reference evidence="2" key="1">
    <citation type="journal article" date="2022" name="Mol. Ecol. Resour.">
        <title>The genomes of chicory, endive, great burdock and yacon provide insights into Asteraceae palaeo-polyploidization history and plant inulin production.</title>
        <authorList>
            <person name="Fan W."/>
            <person name="Wang S."/>
            <person name="Wang H."/>
            <person name="Wang A."/>
            <person name="Jiang F."/>
            <person name="Liu H."/>
            <person name="Zhao H."/>
            <person name="Xu D."/>
            <person name="Zhang Y."/>
        </authorList>
    </citation>
    <scope>NUCLEOTIDE SEQUENCE [LARGE SCALE GENOMIC DNA]</scope>
    <source>
        <strain evidence="2">cv. Punajuju</strain>
    </source>
</reference>
<evidence type="ECO:0000313" key="2">
    <source>
        <dbReference type="Proteomes" id="UP001055811"/>
    </source>
</evidence>
<dbReference type="Proteomes" id="UP001055811">
    <property type="component" value="Linkage Group LG07"/>
</dbReference>
<name>A0ACB9AG66_CICIN</name>
<proteinExistence type="predicted"/>
<gene>
    <name evidence="1" type="ORF">L2E82_37871</name>
</gene>
<keyword evidence="2" id="KW-1185">Reference proteome</keyword>
<reference evidence="1 2" key="2">
    <citation type="journal article" date="2022" name="Mol. Ecol. Resour.">
        <title>The genomes of chicory, endive, great burdock and yacon provide insights into Asteraceae paleo-polyploidization history and plant inulin production.</title>
        <authorList>
            <person name="Fan W."/>
            <person name="Wang S."/>
            <person name="Wang H."/>
            <person name="Wang A."/>
            <person name="Jiang F."/>
            <person name="Liu H."/>
            <person name="Zhao H."/>
            <person name="Xu D."/>
            <person name="Zhang Y."/>
        </authorList>
    </citation>
    <scope>NUCLEOTIDE SEQUENCE [LARGE SCALE GENOMIC DNA]</scope>
    <source>
        <strain evidence="2">cv. Punajuju</strain>
        <tissue evidence="1">Leaves</tissue>
    </source>
</reference>
<dbReference type="EMBL" id="CM042015">
    <property type="protein sequence ID" value="KAI3708594.1"/>
    <property type="molecule type" value="Genomic_DNA"/>
</dbReference>
<organism evidence="1 2">
    <name type="scientific">Cichorium intybus</name>
    <name type="common">Chicory</name>
    <dbReference type="NCBI Taxonomy" id="13427"/>
    <lineage>
        <taxon>Eukaryota</taxon>
        <taxon>Viridiplantae</taxon>
        <taxon>Streptophyta</taxon>
        <taxon>Embryophyta</taxon>
        <taxon>Tracheophyta</taxon>
        <taxon>Spermatophyta</taxon>
        <taxon>Magnoliopsida</taxon>
        <taxon>eudicotyledons</taxon>
        <taxon>Gunneridae</taxon>
        <taxon>Pentapetalae</taxon>
        <taxon>asterids</taxon>
        <taxon>campanulids</taxon>
        <taxon>Asterales</taxon>
        <taxon>Asteraceae</taxon>
        <taxon>Cichorioideae</taxon>
        <taxon>Cichorieae</taxon>
        <taxon>Cichoriinae</taxon>
        <taxon>Cichorium</taxon>
    </lineage>
</organism>
<comment type="caution">
    <text evidence="1">The sequence shown here is derived from an EMBL/GenBank/DDBJ whole genome shotgun (WGS) entry which is preliminary data.</text>
</comment>
<evidence type="ECO:0000313" key="1">
    <source>
        <dbReference type="EMBL" id="KAI3708594.1"/>
    </source>
</evidence>
<sequence>MVSQSHVYTVESQVTIDAPLPQSSSAMTSPNAGNPVFRLIHIGPLVSFTSFLLQRHHFTLYWYTTVPTSSHSVPITEEIRRNDDL</sequence>
<protein>
    <submittedName>
        <fullName evidence="1">Uncharacterized protein</fullName>
    </submittedName>
</protein>